<feature type="domain" description="ABC transporter" evidence="4">
    <location>
        <begin position="3"/>
        <end position="239"/>
    </location>
</feature>
<proteinExistence type="predicted"/>
<reference evidence="5 6" key="1">
    <citation type="submission" date="2012-08" db="EMBL/GenBank/DDBJ databases">
        <title>Whole genome shotgun sequence of Austwickia chelonae NBRC 105200.</title>
        <authorList>
            <person name="Yoshida I."/>
            <person name="Hosoyama A."/>
            <person name="Tsuchikane K."/>
            <person name="Katsumata H."/>
            <person name="Ando Y."/>
            <person name="Ohji S."/>
            <person name="Hamada M."/>
            <person name="Tamura T."/>
            <person name="Yamazoe A."/>
            <person name="Yamazaki S."/>
            <person name="Fujita N."/>
        </authorList>
    </citation>
    <scope>NUCLEOTIDE SEQUENCE [LARGE SCALE GENOMIC DNA]</scope>
    <source>
        <strain evidence="5 6">NBRC 105200</strain>
    </source>
</reference>
<accession>K6V8X8</accession>
<evidence type="ECO:0000256" key="2">
    <source>
        <dbReference type="ARBA" id="ARBA00022741"/>
    </source>
</evidence>
<dbReference type="GO" id="GO:0098796">
    <property type="term" value="C:membrane protein complex"/>
    <property type="evidence" value="ECO:0007669"/>
    <property type="project" value="UniProtKB-ARBA"/>
</dbReference>
<keyword evidence="2" id="KW-0547">Nucleotide-binding</keyword>
<dbReference type="SMART" id="SM00382">
    <property type="entry name" value="AAA"/>
    <property type="match status" value="1"/>
</dbReference>
<dbReference type="PANTHER" id="PTHR24220">
    <property type="entry name" value="IMPORT ATP-BINDING PROTEIN"/>
    <property type="match status" value="1"/>
</dbReference>
<keyword evidence="1" id="KW-0813">Transport</keyword>
<evidence type="ECO:0000256" key="1">
    <source>
        <dbReference type="ARBA" id="ARBA00022448"/>
    </source>
</evidence>
<dbReference type="eggNOG" id="COG1136">
    <property type="taxonomic scope" value="Bacteria"/>
</dbReference>
<dbReference type="GO" id="GO:0022857">
    <property type="term" value="F:transmembrane transporter activity"/>
    <property type="evidence" value="ECO:0007669"/>
    <property type="project" value="TreeGrafter"/>
</dbReference>
<dbReference type="PANTHER" id="PTHR24220:SF685">
    <property type="entry name" value="ABC TRANSPORTER RELATED"/>
    <property type="match status" value="1"/>
</dbReference>
<dbReference type="AlphaFoldDB" id="K6V8X8"/>
<dbReference type="InterPro" id="IPR027417">
    <property type="entry name" value="P-loop_NTPase"/>
</dbReference>
<dbReference type="Gene3D" id="3.40.50.300">
    <property type="entry name" value="P-loop containing nucleotide triphosphate hydrolases"/>
    <property type="match status" value="1"/>
</dbReference>
<evidence type="ECO:0000259" key="4">
    <source>
        <dbReference type="PROSITE" id="PS50893"/>
    </source>
</evidence>
<evidence type="ECO:0000313" key="6">
    <source>
        <dbReference type="Proteomes" id="UP000008495"/>
    </source>
</evidence>
<keyword evidence="6" id="KW-1185">Reference proteome</keyword>
<dbReference type="SUPFAM" id="SSF52540">
    <property type="entry name" value="P-loop containing nucleoside triphosphate hydrolases"/>
    <property type="match status" value="1"/>
</dbReference>
<dbReference type="STRING" id="100225.SAMN05421595_2332"/>
<name>K6V8X8_9MICO</name>
<dbReference type="InterPro" id="IPR017871">
    <property type="entry name" value="ABC_transporter-like_CS"/>
</dbReference>
<dbReference type="GO" id="GO:0005524">
    <property type="term" value="F:ATP binding"/>
    <property type="evidence" value="ECO:0007669"/>
    <property type="project" value="UniProtKB-KW"/>
</dbReference>
<dbReference type="InterPro" id="IPR003593">
    <property type="entry name" value="AAA+_ATPase"/>
</dbReference>
<keyword evidence="3 5" id="KW-0067">ATP-binding</keyword>
<dbReference type="PROSITE" id="PS00211">
    <property type="entry name" value="ABC_TRANSPORTER_1"/>
    <property type="match status" value="1"/>
</dbReference>
<dbReference type="Pfam" id="PF00005">
    <property type="entry name" value="ABC_tran"/>
    <property type="match status" value="1"/>
</dbReference>
<dbReference type="InterPro" id="IPR015854">
    <property type="entry name" value="ABC_transpr_LolD-like"/>
</dbReference>
<gene>
    <name evidence="5" type="ORF">AUCHE_16_00970</name>
</gene>
<dbReference type="EMBL" id="BAGZ01000016">
    <property type="protein sequence ID" value="GAB78678.1"/>
    <property type="molecule type" value="Genomic_DNA"/>
</dbReference>
<organism evidence="5 6">
    <name type="scientific">Austwickia chelonae NBRC 105200</name>
    <dbReference type="NCBI Taxonomy" id="1184607"/>
    <lineage>
        <taxon>Bacteria</taxon>
        <taxon>Bacillati</taxon>
        <taxon>Actinomycetota</taxon>
        <taxon>Actinomycetes</taxon>
        <taxon>Micrococcales</taxon>
        <taxon>Dermatophilaceae</taxon>
        <taxon>Austwickia</taxon>
    </lineage>
</organism>
<evidence type="ECO:0000313" key="5">
    <source>
        <dbReference type="EMBL" id="GAB78678.1"/>
    </source>
</evidence>
<evidence type="ECO:0000256" key="3">
    <source>
        <dbReference type="ARBA" id="ARBA00022840"/>
    </source>
</evidence>
<dbReference type="GO" id="GO:0005886">
    <property type="term" value="C:plasma membrane"/>
    <property type="evidence" value="ECO:0007669"/>
    <property type="project" value="TreeGrafter"/>
</dbReference>
<protein>
    <submittedName>
        <fullName evidence="5">Putative ABC transporter ATP-binding protein</fullName>
    </submittedName>
</protein>
<comment type="caution">
    <text evidence="5">The sequence shown here is derived from an EMBL/GenBank/DDBJ whole genome shotgun (WGS) entry which is preliminary data.</text>
</comment>
<dbReference type="PROSITE" id="PS50893">
    <property type="entry name" value="ABC_TRANSPORTER_2"/>
    <property type="match status" value="1"/>
</dbReference>
<dbReference type="CDD" id="cd03255">
    <property type="entry name" value="ABC_MJ0796_LolCDE_FtsE"/>
    <property type="match status" value="1"/>
</dbReference>
<dbReference type="GO" id="GO:0016887">
    <property type="term" value="F:ATP hydrolysis activity"/>
    <property type="evidence" value="ECO:0007669"/>
    <property type="project" value="InterPro"/>
</dbReference>
<dbReference type="InterPro" id="IPR017911">
    <property type="entry name" value="MacB-like_ATP-bd"/>
</dbReference>
<dbReference type="Proteomes" id="UP000008495">
    <property type="component" value="Unassembled WGS sequence"/>
</dbReference>
<dbReference type="FunFam" id="3.40.50.300:FF:000032">
    <property type="entry name" value="Export ABC transporter ATP-binding protein"/>
    <property type="match status" value="1"/>
</dbReference>
<sequence>MAVRTENLMKRYGSGENAVTALDHVSVEIESGAFTAIMGPSGSGKSTLMHVAAGLDEATSGRSWIGDTEITGLSDDDLTRLRRDRVGFIFQAFNLMPTLDARANILLPLKLAGRKVDQELFDQVVSVLGIDGRLGHRPSQMSGGQQQRVAVARVLVAQPQVIFADEPTGALDSASGNALLEFLARSVYELGQTIVMVTHDAHAASYTDRVITLADGRIRSDVHQQPTNGQLSELGLWTA</sequence>
<dbReference type="InterPro" id="IPR003439">
    <property type="entry name" value="ABC_transporter-like_ATP-bd"/>
</dbReference>